<dbReference type="Proteomes" id="UP000188320">
    <property type="component" value="Unassembled WGS sequence"/>
</dbReference>
<organism evidence="2 3">
    <name type="scientific">Zancudomyces culisetae</name>
    <name type="common">Gut fungus</name>
    <name type="synonym">Smittium culisetae</name>
    <dbReference type="NCBI Taxonomy" id="1213189"/>
    <lineage>
        <taxon>Eukaryota</taxon>
        <taxon>Fungi</taxon>
        <taxon>Fungi incertae sedis</taxon>
        <taxon>Zoopagomycota</taxon>
        <taxon>Kickxellomycotina</taxon>
        <taxon>Harpellomycetes</taxon>
        <taxon>Harpellales</taxon>
        <taxon>Legeriomycetaceae</taxon>
        <taxon>Zancudomyces</taxon>
    </lineage>
</organism>
<gene>
    <name evidence="2" type="ORF">AX774_g6715</name>
</gene>
<sequence>MIKSVILSTLVLSSAFAQSVQSPQSYNVQGYDENSVSESNFNEMRRDKRKMKIDLYYNSNYKGPLTTIYAEPNKCYPVNNKSAAKMGDVRGKKGAVMFCASTNCTGACVIVLRRSVSQIGNINSLYGASRNSFSVSWISPYF</sequence>
<feature type="signal peptide" evidence="1">
    <location>
        <begin position="1"/>
        <end position="17"/>
    </location>
</feature>
<evidence type="ECO:0000313" key="3">
    <source>
        <dbReference type="Proteomes" id="UP000188320"/>
    </source>
</evidence>
<keyword evidence="3" id="KW-1185">Reference proteome</keyword>
<accession>A0A1R1PFR9</accession>
<comment type="caution">
    <text evidence="2">The sequence shown here is derived from an EMBL/GenBank/DDBJ whole genome shotgun (WGS) entry which is preliminary data.</text>
</comment>
<dbReference type="EMBL" id="LSSK01001383">
    <property type="protein sequence ID" value="OMH79850.1"/>
    <property type="molecule type" value="Genomic_DNA"/>
</dbReference>
<reference evidence="3" key="1">
    <citation type="submission" date="2017-01" db="EMBL/GenBank/DDBJ databases">
        <authorList>
            <person name="Wang Y."/>
            <person name="White M."/>
            <person name="Kvist S."/>
            <person name="Moncalvo J.-M."/>
        </authorList>
    </citation>
    <scope>NUCLEOTIDE SEQUENCE [LARGE SCALE GENOMIC DNA]</scope>
    <source>
        <strain evidence="3">COL-18-3</strain>
    </source>
</reference>
<keyword evidence="1" id="KW-0732">Signal</keyword>
<dbReference type="AlphaFoldDB" id="A0A1R1PFR9"/>
<protein>
    <submittedName>
        <fullName evidence="2">Uncharacterized protein</fullName>
    </submittedName>
</protein>
<feature type="chain" id="PRO_5012141825" evidence="1">
    <location>
        <begin position="18"/>
        <end position="142"/>
    </location>
</feature>
<evidence type="ECO:0000313" key="2">
    <source>
        <dbReference type="EMBL" id="OMH79850.1"/>
    </source>
</evidence>
<evidence type="ECO:0000256" key="1">
    <source>
        <dbReference type="SAM" id="SignalP"/>
    </source>
</evidence>
<proteinExistence type="predicted"/>
<name>A0A1R1PFR9_ZANCU</name>